<reference evidence="4" key="2">
    <citation type="submission" date="2019-09" db="UniProtKB">
        <authorList>
            <consortium name="WormBaseParasite"/>
        </authorList>
    </citation>
    <scope>IDENTIFICATION</scope>
</reference>
<dbReference type="OrthoDB" id="410104at2759"/>
<keyword evidence="3" id="KW-1185">Reference proteome</keyword>
<feature type="region of interest" description="Disordered" evidence="1">
    <location>
        <begin position="256"/>
        <end position="284"/>
    </location>
</feature>
<name>A0A183FLW0_HELPZ</name>
<evidence type="ECO:0000313" key="3">
    <source>
        <dbReference type="Proteomes" id="UP000050761"/>
    </source>
</evidence>
<reference evidence="2 3" key="1">
    <citation type="submission" date="2018-11" db="EMBL/GenBank/DDBJ databases">
        <authorList>
            <consortium name="Pathogen Informatics"/>
        </authorList>
    </citation>
    <scope>NUCLEOTIDE SEQUENCE [LARGE SCALE GENOMIC DNA]</scope>
</reference>
<dbReference type="WBParaSite" id="HPBE_0000830001-mRNA-1">
    <property type="protein sequence ID" value="HPBE_0000830001-mRNA-1"/>
    <property type="gene ID" value="HPBE_0000830001"/>
</dbReference>
<dbReference type="EMBL" id="UZAH01026115">
    <property type="protein sequence ID" value="VDO75793.1"/>
    <property type="molecule type" value="Genomic_DNA"/>
</dbReference>
<organism evidence="3 4">
    <name type="scientific">Heligmosomoides polygyrus</name>
    <name type="common">Parasitic roundworm</name>
    <dbReference type="NCBI Taxonomy" id="6339"/>
    <lineage>
        <taxon>Eukaryota</taxon>
        <taxon>Metazoa</taxon>
        <taxon>Ecdysozoa</taxon>
        <taxon>Nematoda</taxon>
        <taxon>Chromadorea</taxon>
        <taxon>Rhabditida</taxon>
        <taxon>Rhabditina</taxon>
        <taxon>Rhabditomorpha</taxon>
        <taxon>Strongyloidea</taxon>
        <taxon>Heligmosomidae</taxon>
        <taxon>Heligmosomoides</taxon>
    </lineage>
</organism>
<gene>
    <name evidence="2" type="ORF">HPBE_LOCUS8301</name>
</gene>
<accession>A0A183FLW0</accession>
<protein>
    <submittedName>
        <fullName evidence="4">Reverse transcriptase domain-containing protein</fullName>
    </submittedName>
</protein>
<proteinExistence type="predicted"/>
<dbReference type="AlphaFoldDB" id="A0A183FLW0"/>
<dbReference type="Proteomes" id="UP000050761">
    <property type="component" value="Unassembled WGS sequence"/>
</dbReference>
<sequence>MNVSGNVPGFPETFINVSGKPGTFPETGSDQNKKEDVHGIGNYCPICLLSVVYELFTRVILNRISRTLDEGQPCEEAGFRRGFSTIDQIHTITAESGTQARTPRVTQAVKSYILVAVELLELFEAQFLPAAAFVSYKMKNVRPDVEEGKGIAQRLSCYRLPSNLIVSQLMNVIAVEHDNGAFDSVTLDKTDEERETVLEQRKKARDRWTILARGALQRALYDIRKYVIDENGRRVSAPVGTLFIIKSFALEPSQERADARLTRTTTKKKPNEGKTTDTGCFLTT</sequence>
<evidence type="ECO:0000256" key="1">
    <source>
        <dbReference type="SAM" id="MobiDB-lite"/>
    </source>
</evidence>
<accession>A0A3P7ZDH2</accession>
<evidence type="ECO:0000313" key="4">
    <source>
        <dbReference type="WBParaSite" id="HPBE_0000830001-mRNA-1"/>
    </source>
</evidence>
<evidence type="ECO:0000313" key="2">
    <source>
        <dbReference type="EMBL" id="VDO75793.1"/>
    </source>
</evidence>